<evidence type="ECO:0000256" key="1">
    <source>
        <dbReference type="SAM" id="SignalP"/>
    </source>
</evidence>
<dbReference type="OrthoDB" id="6777988at2759"/>
<reference evidence="2" key="1">
    <citation type="submission" date="2022-01" db="EMBL/GenBank/DDBJ databases">
        <authorList>
            <person name="King R."/>
        </authorList>
    </citation>
    <scope>NUCLEOTIDE SEQUENCE</scope>
</reference>
<keyword evidence="3" id="KW-1185">Reference proteome</keyword>
<dbReference type="Proteomes" id="UP001153636">
    <property type="component" value="Chromosome 2"/>
</dbReference>
<feature type="chain" id="PRO_5040111688" evidence="1">
    <location>
        <begin position="21"/>
        <end position="148"/>
    </location>
</feature>
<dbReference type="EMBL" id="OV651814">
    <property type="protein sequence ID" value="CAH1106395.1"/>
    <property type="molecule type" value="Genomic_DNA"/>
</dbReference>
<feature type="signal peptide" evidence="1">
    <location>
        <begin position="1"/>
        <end position="20"/>
    </location>
</feature>
<evidence type="ECO:0000313" key="2">
    <source>
        <dbReference type="EMBL" id="CAH1106395.1"/>
    </source>
</evidence>
<dbReference type="AlphaFoldDB" id="A0A9P0CUM3"/>
<sequence>MTANGILYIIHILLPTMVYAKICNAATNTTSTMRCYICGLTSKDFNCLSRRKEVNPETLRFGLSILHPRIRLFESLLHISYKLSIKKWQLRLPEEREITKKRKEQIQKAFRNEMGLSVDIPKAGFGNTNDGNISRFLPIQKQLLELPE</sequence>
<evidence type="ECO:0000313" key="3">
    <source>
        <dbReference type="Proteomes" id="UP001153636"/>
    </source>
</evidence>
<accession>A0A9P0CUM3</accession>
<keyword evidence="1" id="KW-0732">Signal</keyword>
<name>A0A9P0CUM3_9CUCU</name>
<proteinExistence type="predicted"/>
<gene>
    <name evidence="2" type="ORF">PSYICH_LOCUS7603</name>
</gene>
<organism evidence="2 3">
    <name type="scientific">Psylliodes chrysocephalus</name>
    <dbReference type="NCBI Taxonomy" id="3402493"/>
    <lineage>
        <taxon>Eukaryota</taxon>
        <taxon>Metazoa</taxon>
        <taxon>Ecdysozoa</taxon>
        <taxon>Arthropoda</taxon>
        <taxon>Hexapoda</taxon>
        <taxon>Insecta</taxon>
        <taxon>Pterygota</taxon>
        <taxon>Neoptera</taxon>
        <taxon>Endopterygota</taxon>
        <taxon>Coleoptera</taxon>
        <taxon>Polyphaga</taxon>
        <taxon>Cucujiformia</taxon>
        <taxon>Chrysomeloidea</taxon>
        <taxon>Chrysomelidae</taxon>
        <taxon>Galerucinae</taxon>
        <taxon>Alticini</taxon>
        <taxon>Psylliodes</taxon>
    </lineage>
</organism>
<protein>
    <submittedName>
        <fullName evidence="2">Uncharacterized protein</fullName>
    </submittedName>
</protein>